<keyword evidence="3 6" id="KW-1133">Transmembrane helix</keyword>
<feature type="transmembrane region" description="Helical" evidence="6">
    <location>
        <begin position="114"/>
        <end position="130"/>
    </location>
</feature>
<name>A0ABR4BK47_9LECA</name>
<gene>
    <name evidence="8" type="ORF">ABVK25_001815</name>
</gene>
<feature type="transmembrane region" description="Helical" evidence="6">
    <location>
        <begin position="432"/>
        <end position="456"/>
    </location>
</feature>
<evidence type="ECO:0000256" key="5">
    <source>
        <dbReference type="SAM" id="MobiDB-lite"/>
    </source>
</evidence>
<accession>A0ABR4BK47</accession>
<feature type="region of interest" description="Disordered" evidence="5">
    <location>
        <begin position="1"/>
        <end position="25"/>
    </location>
</feature>
<feature type="transmembrane region" description="Helical" evidence="6">
    <location>
        <begin position="167"/>
        <end position="188"/>
    </location>
</feature>
<organism evidence="8 9">
    <name type="scientific">Lepraria finkii</name>
    <dbReference type="NCBI Taxonomy" id="1340010"/>
    <lineage>
        <taxon>Eukaryota</taxon>
        <taxon>Fungi</taxon>
        <taxon>Dikarya</taxon>
        <taxon>Ascomycota</taxon>
        <taxon>Pezizomycotina</taxon>
        <taxon>Lecanoromycetes</taxon>
        <taxon>OSLEUM clade</taxon>
        <taxon>Lecanoromycetidae</taxon>
        <taxon>Lecanorales</taxon>
        <taxon>Lecanorineae</taxon>
        <taxon>Stereocaulaceae</taxon>
        <taxon>Lepraria</taxon>
    </lineage>
</organism>
<feature type="region of interest" description="Disordered" evidence="5">
    <location>
        <begin position="38"/>
        <end position="62"/>
    </location>
</feature>
<comment type="caution">
    <text evidence="8">The sequence shown here is derived from an EMBL/GenBank/DDBJ whole genome shotgun (WGS) entry which is preliminary data.</text>
</comment>
<proteinExistence type="predicted"/>
<feature type="transmembrane region" description="Helical" evidence="6">
    <location>
        <begin position="543"/>
        <end position="561"/>
    </location>
</feature>
<dbReference type="SUPFAM" id="SSF103473">
    <property type="entry name" value="MFS general substrate transporter"/>
    <property type="match status" value="1"/>
</dbReference>
<feature type="transmembrane region" description="Helical" evidence="6">
    <location>
        <begin position="297"/>
        <end position="316"/>
    </location>
</feature>
<evidence type="ECO:0000313" key="9">
    <source>
        <dbReference type="Proteomes" id="UP001590951"/>
    </source>
</evidence>
<dbReference type="Gene3D" id="1.20.1250.20">
    <property type="entry name" value="MFS general substrate transporter like domains"/>
    <property type="match status" value="1"/>
</dbReference>
<feature type="domain" description="Major facilitator superfamily (MFS) profile" evidence="7">
    <location>
        <begin position="77"/>
        <end position="566"/>
    </location>
</feature>
<comment type="subcellular location">
    <subcellularLocation>
        <location evidence="1">Membrane</location>
        <topology evidence="1">Multi-pass membrane protein</topology>
    </subcellularLocation>
</comment>
<reference evidence="8 9" key="1">
    <citation type="submission" date="2024-09" db="EMBL/GenBank/DDBJ databases">
        <title>Rethinking Asexuality: The Enigmatic Case of Functional Sexual Genes in Lepraria (Stereocaulaceae).</title>
        <authorList>
            <person name="Doellman M."/>
            <person name="Sun Y."/>
            <person name="Barcenas-Pena A."/>
            <person name="Lumbsch H.T."/>
            <person name="Grewe F."/>
        </authorList>
    </citation>
    <scope>NUCLEOTIDE SEQUENCE [LARGE SCALE GENOMIC DNA]</scope>
    <source>
        <strain evidence="8 9">Grewe 0041</strain>
    </source>
</reference>
<dbReference type="Pfam" id="PF07690">
    <property type="entry name" value="MFS_1"/>
    <property type="match status" value="1"/>
</dbReference>
<feature type="transmembrane region" description="Helical" evidence="6">
    <location>
        <begin position="400"/>
        <end position="420"/>
    </location>
</feature>
<dbReference type="Gene3D" id="1.20.1720.10">
    <property type="entry name" value="Multidrug resistance protein D"/>
    <property type="match status" value="1"/>
</dbReference>
<evidence type="ECO:0000256" key="2">
    <source>
        <dbReference type="ARBA" id="ARBA00022692"/>
    </source>
</evidence>
<dbReference type="PROSITE" id="PS50850">
    <property type="entry name" value="MFS"/>
    <property type="match status" value="1"/>
</dbReference>
<sequence>MDRHEATETSPLLRNHSTGLLDGGSPHNGVVVDNLSVNIHQNGDPKPTEDEESQANGEERAPQYEGIPEVKAKLAYIVPALSIGIFLAAADQTIIVSCYGKIGSDLNSLSNTSWIATAYFITLTSFQPLYGKLSDIFGRKGCLLFAYTIFGLGCLFCGLARNMNELIAARAFAGIGGGGMTTVVSIIMSDVIPLRERGTWQGIINIIYASGGGCGAPLGGILADTVSWRWAFLAQAPMCALAILSVALILKLPEKEVSDWKTKFRRIDFLGAFMLVAAVFTLLLGLDWGASHSWSDLVTIVSLCLAFTLFIVFVLVEVKVAVAPFAPARIILERSLIACYLCNFFSFGGWLAVLFYLPLFFQAVDGFSASQAGVRLLPGIVAGVSGSLFGGLLMQKTGKYFWLTVCAYTTLTLGMIPILLCTGLVTNNTYGISVGLVMGGFSNGIGVTTSLIGLIANASIEDQAVATACSYLFRSLGSVVGLSLSATVVQQSLRTQLRDRLNSGKDADKIVKRVRESLEFAKTLDPDVQEIVRHCYGIATRNGFVLMLCIVSFAMLSSWFIREKKLSR</sequence>
<evidence type="ECO:0000256" key="1">
    <source>
        <dbReference type="ARBA" id="ARBA00004141"/>
    </source>
</evidence>
<dbReference type="EMBL" id="JBHFEH010000003">
    <property type="protein sequence ID" value="KAL2058197.1"/>
    <property type="molecule type" value="Genomic_DNA"/>
</dbReference>
<feature type="transmembrane region" description="Helical" evidence="6">
    <location>
        <begin position="270"/>
        <end position="291"/>
    </location>
</feature>
<feature type="transmembrane region" description="Helical" evidence="6">
    <location>
        <begin position="373"/>
        <end position="393"/>
    </location>
</feature>
<keyword evidence="4 6" id="KW-0472">Membrane</keyword>
<dbReference type="CDD" id="cd17502">
    <property type="entry name" value="MFS_Azr1_MDR_like"/>
    <property type="match status" value="1"/>
</dbReference>
<feature type="compositionally biased region" description="Polar residues" evidence="5">
    <location>
        <begin position="8"/>
        <end position="18"/>
    </location>
</feature>
<evidence type="ECO:0000256" key="6">
    <source>
        <dbReference type="SAM" id="Phobius"/>
    </source>
</evidence>
<feature type="transmembrane region" description="Helical" evidence="6">
    <location>
        <begin position="228"/>
        <end position="250"/>
    </location>
</feature>
<evidence type="ECO:0000259" key="7">
    <source>
        <dbReference type="PROSITE" id="PS50850"/>
    </source>
</evidence>
<evidence type="ECO:0000313" key="8">
    <source>
        <dbReference type="EMBL" id="KAL2058197.1"/>
    </source>
</evidence>
<dbReference type="PANTHER" id="PTHR23501:SF84">
    <property type="entry name" value="VACUOLAR MEMBRANE AMINO ACID UPTAKE TRANSPORTER FNX2"/>
    <property type="match status" value="1"/>
</dbReference>
<protein>
    <recommendedName>
        <fullName evidence="7">Major facilitator superfamily (MFS) profile domain-containing protein</fullName>
    </recommendedName>
</protein>
<feature type="transmembrane region" description="Helical" evidence="6">
    <location>
        <begin position="74"/>
        <end position="102"/>
    </location>
</feature>
<feature type="transmembrane region" description="Helical" evidence="6">
    <location>
        <begin position="200"/>
        <end position="222"/>
    </location>
</feature>
<dbReference type="Proteomes" id="UP001590951">
    <property type="component" value="Unassembled WGS sequence"/>
</dbReference>
<dbReference type="PANTHER" id="PTHR23501">
    <property type="entry name" value="MAJOR FACILITATOR SUPERFAMILY"/>
    <property type="match status" value="1"/>
</dbReference>
<dbReference type="InterPro" id="IPR011701">
    <property type="entry name" value="MFS"/>
</dbReference>
<dbReference type="InterPro" id="IPR036259">
    <property type="entry name" value="MFS_trans_sf"/>
</dbReference>
<feature type="transmembrane region" description="Helical" evidence="6">
    <location>
        <begin position="142"/>
        <end position="161"/>
    </location>
</feature>
<keyword evidence="9" id="KW-1185">Reference proteome</keyword>
<evidence type="ECO:0000256" key="4">
    <source>
        <dbReference type="ARBA" id="ARBA00023136"/>
    </source>
</evidence>
<feature type="transmembrane region" description="Helical" evidence="6">
    <location>
        <begin position="337"/>
        <end position="361"/>
    </location>
</feature>
<keyword evidence="2 6" id="KW-0812">Transmembrane</keyword>
<evidence type="ECO:0000256" key="3">
    <source>
        <dbReference type="ARBA" id="ARBA00022989"/>
    </source>
</evidence>
<dbReference type="InterPro" id="IPR020846">
    <property type="entry name" value="MFS_dom"/>
</dbReference>